<evidence type="ECO:0000313" key="2">
    <source>
        <dbReference type="EMBL" id="JAS08531.1"/>
    </source>
</evidence>
<dbReference type="EMBL" id="GEDC01028767">
    <property type="protein sequence ID" value="JAS08531.1"/>
    <property type="molecule type" value="Transcribed_RNA"/>
</dbReference>
<organism evidence="2">
    <name type="scientific">Clastoptera arizonana</name>
    <name type="common">Arizona spittle bug</name>
    <dbReference type="NCBI Taxonomy" id="38151"/>
    <lineage>
        <taxon>Eukaryota</taxon>
        <taxon>Metazoa</taxon>
        <taxon>Ecdysozoa</taxon>
        <taxon>Arthropoda</taxon>
        <taxon>Hexapoda</taxon>
        <taxon>Insecta</taxon>
        <taxon>Pterygota</taxon>
        <taxon>Neoptera</taxon>
        <taxon>Paraneoptera</taxon>
        <taxon>Hemiptera</taxon>
        <taxon>Auchenorrhyncha</taxon>
        <taxon>Cercopoidea</taxon>
        <taxon>Clastopteridae</taxon>
        <taxon>Clastoptera</taxon>
    </lineage>
</organism>
<evidence type="ECO:0000256" key="1">
    <source>
        <dbReference type="SAM" id="SignalP"/>
    </source>
</evidence>
<reference evidence="2" key="1">
    <citation type="submission" date="2015-12" db="EMBL/GenBank/DDBJ databases">
        <title>De novo transcriptome assembly of four potential Pierce s Disease insect vectors from Arizona vineyards.</title>
        <authorList>
            <person name="Tassone E.E."/>
        </authorList>
    </citation>
    <scope>NUCLEOTIDE SEQUENCE</scope>
</reference>
<dbReference type="AlphaFoldDB" id="A0A1B6C4U4"/>
<proteinExistence type="predicted"/>
<accession>A0A1B6C4U4</accession>
<sequence length="191" mass="20906">MLFSTCIFAFIIAGALGVGDGDFGGCKHVTYDNKFDLRKASPHIYVYAVPDLPAFQSVDGISIATQISSENDNLILAKAAYHLDSGKIEKLSYTNILASNGIVEEHFTDEIGNEVTVNMVLLGVVDECRALVVYRCSKDGTLQTDNVQILKIDYKTPMTDACNAQIDSIVKNSGLDIVKLRVLPYKQTNYS</sequence>
<keyword evidence="1" id="KW-0732">Signal</keyword>
<feature type="signal peptide" evidence="1">
    <location>
        <begin position="1"/>
        <end position="17"/>
    </location>
</feature>
<protein>
    <submittedName>
        <fullName evidence="2">Uncharacterized protein</fullName>
    </submittedName>
</protein>
<gene>
    <name evidence="2" type="ORF">g.3178</name>
    <name evidence="3" type="ORF">g.3179</name>
</gene>
<name>A0A1B6C4U4_9HEMI</name>
<dbReference type="EMBL" id="GEDC01017091">
    <property type="protein sequence ID" value="JAS20207.1"/>
    <property type="molecule type" value="Transcribed_RNA"/>
</dbReference>
<feature type="chain" id="PRO_5008580131" evidence="1">
    <location>
        <begin position="18"/>
        <end position="191"/>
    </location>
</feature>
<evidence type="ECO:0000313" key="3">
    <source>
        <dbReference type="EMBL" id="JAS20207.1"/>
    </source>
</evidence>